<sequence>MKKRNDYSYSALNIYDSICHKQYYFEYLDPYASHWENKKRIKQVQIEAGRRKELIFGGIIHDVLTDFFHLPQDKRNLDSIKEILKSRWRGPRGAKRGFPDIETEREQYQKALKMLKGFVGKTNLAPQIAYLPKPKKKDDEFVKENYFKVDIGDGLLLTGIIDRIDKETEGYHLIDYKTGKEKRKENDFQLMVYAILARGTLGMPLAKASYFYPKNAKFVTFTPTLETEDKTIKKIKEAIDAIRKDEEFEPDPSKMCYYCDFVELCPAKEEARKYIADFKGEKDDLPF</sequence>
<gene>
    <name evidence="2" type="ORF">ENI09_01480</name>
</gene>
<dbReference type="InterPro" id="IPR011335">
    <property type="entry name" value="Restrct_endonuc-II-like"/>
</dbReference>
<name>A0A7C1T2U1_UNCKA</name>
<protein>
    <submittedName>
        <fullName evidence="2">PD-(D/E)XK nuclease family protein</fullName>
    </submittedName>
</protein>
<evidence type="ECO:0000313" key="2">
    <source>
        <dbReference type="EMBL" id="HEB14060.1"/>
    </source>
</evidence>
<dbReference type="SUPFAM" id="SSF52980">
    <property type="entry name" value="Restriction endonuclease-like"/>
    <property type="match status" value="1"/>
</dbReference>
<organism evidence="2">
    <name type="scientific">candidate division WWE3 bacterium</name>
    <dbReference type="NCBI Taxonomy" id="2053526"/>
    <lineage>
        <taxon>Bacteria</taxon>
        <taxon>Katanobacteria</taxon>
    </lineage>
</organism>
<evidence type="ECO:0000259" key="1">
    <source>
        <dbReference type="Pfam" id="PF12705"/>
    </source>
</evidence>
<comment type="caution">
    <text evidence="2">The sequence shown here is derived from an EMBL/GenBank/DDBJ whole genome shotgun (WGS) entry which is preliminary data.</text>
</comment>
<dbReference type="InterPro" id="IPR011604">
    <property type="entry name" value="PDDEXK-like_dom_sf"/>
</dbReference>
<dbReference type="EMBL" id="DRHH01000061">
    <property type="protein sequence ID" value="HEB14060.1"/>
    <property type="molecule type" value="Genomic_DNA"/>
</dbReference>
<proteinExistence type="predicted"/>
<dbReference type="Gene3D" id="3.90.320.10">
    <property type="match status" value="1"/>
</dbReference>
<dbReference type="InterPro" id="IPR038726">
    <property type="entry name" value="PDDEXK_AddAB-type"/>
</dbReference>
<dbReference type="AlphaFoldDB" id="A0A7C1T2U1"/>
<dbReference type="Pfam" id="PF12705">
    <property type="entry name" value="PDDEXK_1"/>
    <property type="match status" value="1"/>
</dbReference>
<reference evidence="2" key="1">
    <citation type="journal article" date="2020" name="mSystems">
        <title>Genome- and Community-Level Interaction Insights into Carbon Utilization and Element Cycling Functions of Hydrothermarchaeota in Hydrothermal Sediment.</title>
        <authorList>
            <person name="Zhou Z."/>
            <person name="Liu Y."/>
            <person name="Xu W."/>
            <person name="Pan J."/>
            <person name="Luo Z.H."/>
            <person name="Li M."/>
        </authorList>
    </citation>
    <scope>NUCLEOTIDE SEQUENCE [LARGE SCALE GENOMIC DNA]</scope>
    <source>
        <strain evidence="2">HyVt-365</strain>
    </source>
</reference>
<accession>A0A7C1T2U1</accession>
<dbReference type="Proteomes" id="UP000885744">
    <property type="component" value="Unassembled WGS sequence"/>
</dbReference>
<feature type="domain" description="PD-(D/E)XK endonuclease-like" evidence="1">
    <location>
        <begin position="8"/>
        <end position="266"/>
    </location>
</feature>